<dbReference type="CDD" id="cd07316">
    <property type="entry name" value="terB_like_DjlA"/>
    <property type="match status" value="1"/>
</dbReference>
<dbReference type="SUPFAM" id="SSF46565">
    <property type="entry name" value="Chaperone J-domain"/>
    <property type="match status" value="1"/>
</dbReference>
<dbReference type="PRINTS" id="PR00625">
    <property type="entry name" value="JDOMAIN"/>
</dbReference>
<dbReference type="InterPro" id="IPR001623">
    <property type="entry name" value="DnaJ_domain"/>
</dbReference>
<dbReference type="InterPro" id="IPR029024">
    <property type="entry name" value="TerB-like"/>
</dbReference>
<evidence type="ECO:0000313" key="3">
    <source>
        <dbReference type="Proteomes" id="UP001161405"/>
    </source>
</evidence>
<dbReference type="Gene3D" id="1.10.287.110">
    <property type="entry name" value="DnaJ domain"/>
    <property type="match status" value="1"/>
</dbReference>
<dbReference type="InterPro" id="IPR007791">
    <property type="entry name" value="DjlA_N"/>
</dbReference>
<dbReference type="Pfam" id="PF00226">
    <property type="entry name" value="DnaJ"/>
    <property type="match status" value="1"/>
</dbReference>
<organism evidence="2 3">
    <name type="scientific">Maritalea porphyrae</name>
    <dbReference type="NCBI Taxonomy" id="880732"/>
    <lineage>
        <taxon>Bacteria</taxon>
        <taxon>Pseudomonadati</taxon>
        <taxon>Pseudomonadota</taxon>
        <taxon>Alphaproteobacteria</taxon>
        <taxon>Hyphomicrobiales</taxon>
        <taxon>Devosiaceae</taxon>
        <taxon>Maritalea</taxon>
    </lineage>
</organism>
<accession>A0ABQ5UX82</accession>
<feature type="domain" description="J" evidence="1">
    <location>
        <begin position="167"/>
        <end position="239"/>
    </location>
</feature>
<keyword evidence="3" id="KW-1185">Reference proteome</keyword>
<dbReference type="Pfam" id="PF05099">
    <property type="entry name" value="TerB"/>
    <property type="match status" value="1"/>
</dbReference>
<dbReference type="EMBL" id="BSNI01000002">
    <property type="protein sequence ID" value="GLQ18980.1"/>
    <property type="molecule type" value="Genomic_DNA"/>
</dbReference>
<comment type="caution">
    <text evidence="2">The sequence shown here is derived from an EMBL/GenBank/DDBJ whole genome shotgun (WGS) entry which is preliminary data.</text>
</comment>
<evidence type="ECO:0000259" key="1">
    <source>
        <dbReference type="PROSITE" id="PS50076"/>
    </source>
</evidence>
<evidence type="ECO:0000313" key="2">
    <source>
        <dbReference type="EMBL" id="GLQ18980.1"/>
    </source>
</evidence>
<name>A0ABQ5UX82_9HYPH</name>
<dbReference type="Proteomes" id="UP001161405">
    <property type="component" value="Unassembled WGS sequence"/>
</dbReference>
<dbReference type="PANTHER" id="PTHR24074">
    <property type="entry name" value="CO-CHAPERONE PROTEIN DJLA"/>
    <property type="match status" value="1"/>
</dbReference>
<reference evidence="2" key="2">
    <citation type="submission" date="2023-01" db="EMBL/GenBank/DDBJ databases">
        <title>Draft genome sequence of Maritalea porphyrae strain NBRC 107169.</title>
        <authorList>
            <person name="Sun Q."/>
            <person name="Mori K."/>
        </authorList>
    </citation>
    <scope>NUCLEOTIDE SEQUENCE</scope>
    <source>
        <strain evidence="2">NBRC 107169</strain>
    </source>
</reference>
<gene>
    <name evidence="2" type="ORF">GCM10007879_32290</name>
</gene>
<dbReference type="RefSeq" id="WP_284366134.1">
    <property type="nucleotide sequence ID" value="NZ_BSNI01000002.1"/>
</dbReference>
<dbReference type="InterPro" id="IPR036869">
    <property type="entry name" value="J_dom_sf"/>
</dbReference>
<dbReference type="Gene3D" id="1.10.3680.10">
    <property type="entry name" value="TerB-like"/>
    <property type="match status" value="1"/>
</dbReference>
<dbReference type="SMART" id="SM00271">
    <property type="entry name" value="DnaJ"/>
    <property type="match status" value="1"/>
</dbReference>
<dbReference type="InterPro" id="IPR050817">
    <property type="entry name" value="DjlA_DnaK_co-chaperone"/>
</dbReference>
<sequence>MSVWQIISEKIGSFSQGTGIAGSLAQLFDPENWLLGGKDAAFTLSLVALSAKMAAADGVVTADEIRAFRQNVQIPVGAEEQVERIFDLAQQDVAGFESYAKRIERLFHEDRDALEHVLDGLFHIAEADGLVHEDELEYLQVVGEIFGLTDEEFARLAARHVVMADTDPYFVLGVDRNVSEKELKIAYRKLVSEHHPDRLIAKGVPSDLVQVTSKKMAAINSAYDAILDGRKQHQDNSLA</sequence>
<proteinExistence type="predicted"/>
<protein>
    <submittedName>
        <fullName evidence="2">Molecular chaperone DjlA</fullName>
    </submittedName>
</protein>
<dbReference type="PROSITE" id="PS50076">
    <property type="entry name" value="DNAJ_2"/>
    <property type="match status" value="1"/>
</dbReference>
<reference evidence="2" key="1">
    <citation type="journal article" date="2014" name="Int. J. Syst. Evol. Microbiol.">
        <title>Complete genome of a new Firmicutes species belonging to the dominant human colonic microbiota ('Ruminococcus bicirculans') reveals two chromosomes and a selective capacity to utilize plant glucans.</title>
        <authorList>
            <consortium name="NISC Comparative Sequencing Program"/>
            <person name="Wegmann U."/>
            <person name="Louis P."/>
            <person name="Goesmann A."/>
            <person name="Henrissat B."/>
            <person name="Duncan S.H."/>
            <person name="Flint H.J."/>
        </authorList>
    </citation>
    <scope>NUCLEOTIDE SEQUENCE</scope>
    <source>
        <strain evidence="2">NBRC 107169</strain>
    </source>
</reference>
<dbReference type="CDD" id="cd06257">
    <property type="entry name" value="DnaJ"/>
    <property type="match status" value="1"/>
</dbReference>
<dbReference type="SUPFAM" id="SSF158682">
    <property type="entry name" value="TerB-like"/>
    <property type="match status" value="1"/>
</dbReference>